<accession>A0A9X0B488</accession>
<dbReference type="AlphaFoldDB" id="A0A9X0B488"/>
<dbReference type="GO" id="GO:0016020">
    <property type="term" value="C:membrane"/>
    <property type="evidence" value="ECO:0007669"/>
    <property type="project" value="UniProtKB-SubCell"/>
</dbReference>
<feature type="transmembrane region" description="Helical" evidence="5">
    <location>
        <begin position="231"/>
        <end position="253"/>
    </location>
</feature>
<dbReference type="PANTHER" id="PTHR23423">
    <property type="entry name" value="ORGANIC SOLUTE TRANSPORTER-RELATED"/>
    <property type="match status" value="1"/>
</dbReference>
<dbReference type="InterPro" id="IPR005178">
    <property type="entry name" value="Ostalpha/TMEM184C"/>
</dbReference>
<gene>
    <name evidence="6" type="ORF">N7509_010073</name>
</gene>
<dbReference type="GeneID" id="81373690"/>
<evidence type="ECO:0000256" key="5">
    <source>
        <dbReference type="SAM" id="Phobius"/>
    </source>
</evidence>
<reference evidence="6" key="2">
    <citation type="journal article" date="2023" name="IMA Fungus">
        <title>Comparative genomic study of the Penicillium genus elucidates a diverse pangenome and 15 lateral gene transfer events.</title>
        <authorList>
            <person name="Petersen C."/>
            <person name="Sorensen T."/>
            <person name="Nielsen M.R."/>
            <person name="Sondergaard T.E."/>
            <person name="Sorensen J.L."/>
            <person name="Fitzpatrick D.A."/>
            <person name="Frisvad J.C."/>
            <person name="Nielsen K.L."/>
        </authorList>
    </citation>
    <scope>NUCLEOTIDE SEQUENCE</scope>
    <source>
        <strain evidence="6">IBT 29677</strain>
    </source>
</reference>
<name>A0A9X0B488_9EURO</name>
<keyword evidence="7" id="KW-1185">Reference proteome</keyword>
<evidence type="ECO:0000313" key="6">
    <source>
        <dbReference type="EMBL" id="KAJ5387532.1"/>
    </source>
</evidence>
<evidence type="ECO:0000256" key="3">
    <source>
        <dbReference type="ARBA" id="ARBA00022989"/>
    </source>
</evidence>
<reference evidence="6" key="1">
    <citation type="submission" date="2022-12" db="EMBL/GenBank/DDBJ databases">
        <authorList>
            <person name="Petersen C."/>
        </authorList>
    </citation>
    <scope>NUCLEOTIDE SEQUENCE</scope>
    <source>
        <strain evidence="6">IBT 29677</strain>
    </source>
</reference>
<evidence type="ECO:0000256" key="1">
    <source>
        <dbReference type="ARBA" id="ARBA00004141"/>
    </source>
</evidence>
<feature type="transmembrane region" description="Helical" evidence="5">
    <location>
        <begin position="106"/>
        <end position="124"/>
    </location>
</feature>
<dbReference type="OrthoDB" id="5348404at2759"/>
<dbReference type="Proteomes" id="UP001147747">
    <property type="component" value="Unassembled WGS sequence"/>
</dbReference>
<evidence type="ECO:0000313" key="7">
    <source>
        <dbReference type="Proteomes" id="UP001147747"/>
    </source>
</evidence>
<feature type="transmembrane region" description="Helical" evidence="5">
    <location>
        <begin position="37"/>
        <end position="58"/>
    </location>
</feature>
<evidence type="ECO:0000256" key="2">
    <source>
        <dbReference type="ARBA" id="ARBA00022692"/>
    </source>
</evidence>
<keyword evidence="4 5" id="KW-0472">Membrane</keyword>
<evidence type="ECO:0000256" key="4">
    <source>
        <dbReference type="ARBA" id="ARBA00023136"/>
    </source>
</evidence>
<protein>
    <submittedName>
        <fullName evidence="6">Uncharacterized protein</fullName>
    </submittedName>
</protein>
<proteinExistence type="predicted"/>
<comment type="caution">
    <text evidence="6">The sequence shown here is derived from an EMBL/GenBank/DDBJ whole genome shotgun (WGS) entry which is preliminary data.</text>
</comment>
<feature type="transmembrane region" description="Helical" evidence="5">
    <location>
        <begin position="197"/>
        <end position="219"/>
    </location>
</feature>
<keyword evidence="3 5" id="KW-1133">Transmembrane helix</keyword>
<feature type="transmembrane region" description="Helical" evidence="5">
    <location>
        <begin position="273"/>
        <end position="295"/>
    </location>
</feature>
<dbReference type="RefSeq" id="XP_056485330.1">
    <property type="nucleotide sequence ID" value="XM_056634710.1"/>
</dbReference>
<dbReference type="Pfam" id="PF03619">
    <property type="entry name" value="Solute_trans_a"/>
    <property type="match status" value="1"/>
</dbReference>
<feature type="transmembrane region" description="Helical" evidence="5">
    <location>
        <begin position="78"/>
        <end position="100"/>
    </location>
</feature>
<feature type="transmembrane region" description="Helical" evidence="5">
    <location>
        <begin position="162"/>
        <end position="185"/>
    </location>
</feature>
<comment type="subcellular location">
    <subcellularLocation>
        <location evidence="1">Membrane</location>
        <topology evidence="1">Multi-pass membrane protein</topology>
    </subcellularLocation>
</comment>
<sequence length="382" mass="43418">MGIFSHDDNSNTTCPMPKYLVADAPDNVVGDLTFHQFNMILSGACTGLTCLVIFMSMFNHAIHLSDPNRQIKIMRIAIMFPIYSIFSLLSICFPDTYVYLNGWVKFFEGIAMYSFLMLLCDFLAPNDRHRVEFFASLRIPSKFDKGKTTDGLSWLKRSWFVVLQYPFVAFILAIAQCITQAQGTYCLESKDKHFAHIWINIIGIISLGVAIVAILGFYNNLKGYMKEHKPLLKLLAFKLVVGLEFLEQIIFMILHSTDALKPSDTLSYADTIIGLPTMLICLQMVPFAFLFYYAYTVKPYKTSNSGVKHSSDSQQYLAVVDSESGGHYIKRYQGGPLGIYAWLALFNPVDFFRDIKSTFDMFHDARTGPSREAGMNMPDYRM</sequence>
<dbReference type="EMBL" id="JAPZBU010000009">
    <property type="protein sequence ID" value="KAJ5387532.1"/>
    <property type="molecule type" value="Genomic_DNA"/>
</dbReference>
<organism evidence="6 7">
    <name type="scientific">Penicillium cosmopolitanum</name>
    <dbReference type="NCBI Taxonomy" id="1131564"/>
    <lineage>
        <taxon>Eukaryota</taxon>
        <taxon>Fungi</taxon>
        <taxon>Dikarya</taxon>
        <taxon>Ascomycota</taxon>
        <taxon>Pezizomycotina</taxon>
        <taxon>Eurotiomycetes</taxon>
        <taxon>Eurotiomycetidae</taxon>
        <taxon>Eurotiales</taxon>
        <taxon>Aspergillaceae</taxon>
        <taxon>Penicillium</taxon>
    </lineage>
</organism>
<dbReference type="SMART" id="SM01417">
    <property type="entry name" value="Solute_trans_a"/>
    <property type="match status" value="1"/>
</dbReference>
<keyword evidence="2 5" id="KW-0812">Transmembrane</keyword>